<dbReference type="InterPro" id="IPR013783">
    <property type="entry name" value="Ig-like_fold"/>
</dbReference>
<reference evidence="2" key="2">
    <citation type="submission" date="2015-02" db="UniProtKB">
        <authorList>
            <consortium name="EnsemblMetazoa"/>
        </authorList>
    </citation>
    <scope>IDENTIFICATION</scope>
</reference>
<organism evidence="2 3">
    <name type="scientific">Strigamia maritima</name>
    <name type="common">European centipede</name>
    <name type="synonym">Geophilus maritimus</name>
    <dbReference type="NCBI Taxonomy" id="126957"/>
    <lineage>
        <taxon>Eukaryota</taxon>
        <taxon>Metazoa</taxon>
        <taxon>Ecdysozoa</taxon>
        <taxon>Arthropoda</taxon>
        <taxon>Myriapoda</taxon>
        <taxon>Chilopoda</taxon>
        <taxon>Pleurostigmophora</taxon>
        <taxon>Geophilomorpha</taxon>
        <taxon>Linotaeniidae</taxon>
        <taxon>Strigamia</taxon>
    </lineage>
</organism>
<evidence type="ECO:0000313" key="3">
    <source>
        <dbReference type="Proteomes" id="UP000014500"/>
    </source>
</evidence>
<proteinExistence type="predicted"/>
<dbReference type="HOGENOM" id="CLU_1436116_0_0_1"/>
<name>T1IRM2_STRMM</name>
<dbReference type="Gene3D" id="2.60.40.10">
    <property type="entry name" value="Immunoglobulins"/>
    <property type="match status" value="1"/>
</dbReference>
<feature type="domain" description="Ig-like" evidence="1">
    <location>
        <begin position="46"/>
        <end position="135"/>
    </location>
</feature>
<evidence type="ECO:0000313" key="2">
    <source>
        <dbReference type="EnsemblMetazoa" id="SMAR003720-PA"/>
    </source>
</evidence>
<dbReference type="InterPro" id="IPR036179">
    <property type="entry name" value="Ig-like_dom_sf"/>
</dbReference>
<dbReference type="Proteomes" id="UP000014500">
    <property type="component" value="Unassembled WGS sequence"/>
</dbReference>
<keyword evidence="3" id="KW-1185">Reference proteome</keyword>
<dbReference type="SUPFAM" id="SSF48726">
    <property type="entry name" value="Immunoglobulin"/>
    <property type="match status" value="1"/>
</dbReference>
<evidence type="ECO:0000259" key="1">
    <source>
        <dbReference type="PROSITE" id="PS50835"/>
    </source>
</evidence>
<dbReference type="EMBL" id="JH431371">
    <property type="status" value="NOT_ANNOTATED_CDS"/>
    <property type="molecule type" value="Genomic_DNA"/>
</dbReference>
<sequence length="189" mass="21032">MDESGSVRDWFCVSIKPKQIRLNLTFASKRFFCAVIMCDVSDPEGPSFLVEPPSHVDFSNNTGVKLDCMANGVPQPTVEWLQTDGSRVTTFQRLRHVLANGTLILSPFRAEDYVQDVHATTYKCMASSSIGVILTRDIRIRAATSSKPTNNLEFKTGNVYGHKCDVTVDHIGVMRVEINQTEPGYCVVQ</sequence>
<dbReference type="EnsemblMetazoa" id="SMAR003720-RA">
    <property type="protein sequence ID" value="SMAR003720-PA"/>
    <property type="gene ID" value="SMAR003720"/>
</dbReference>
<dbReference type="InterPro" id="IPR007110">
    <property type="entry name" value="Ig-like_dom"/>
</dbReference>
<accession>T1IRM2</accession>
<protein>
    <recommendedName>
        <fullName evidence="1">Ig-like domain-containing protein</fullName>
    </recommendedName>
</protein>
<dbReference type="Pfam" id="PF13927">
    <property type="entry name" value="Ig_3"/>
    <property type="match status" value="1"/>
</dbReference>
<dbReference type="STRING" id="126957.T1IRM2"/>
<dbReference type="PhylomeDB" id="T1IRM2"/>
<dbReference type="AlphaFoldDB" id="T1IRM2"/>
<reference evidence="3" key="1">
    <citation type="submission" date="2011-05" db="EMBL/GenBank/DDBJ databases">
        <authorList>
            <person name="Richards S.R."/>
            <person name="Qu J."/>
            <person name="Jiang H."/>
            <person name="Jhangiani S.N."/>
            <person name="Agravi P."/>
            <person name="Goodspeed R."/>
            <person name="Gross S."/>
            <person name="Mandapat C."/>
            <person name="Jackson L."/>
            <person name="Mathew T."/>
            <person name="Pu L."/>
            <person name="Thornton R."/>
            <person name="Saada N."/>
            <person name="Wilczek-Boney K.B."/>
            <person name="Lee S."/>
            <person name="Kovar C."/>
            <person name="Wu Y."/>
            <person name="Scherer S.E."/>
            <person name="Worley K.C."/>
            <person name="Muzny D.M."/>
            <person name="Gibbs R."/>
        </authorList>
    </citation>
    <scope>NUCLEOTIDE SEQUENCE</scope>
    <source>
        <strain evidence="3">Brora</strain>
    </source>
</reference>
<dbReference type="eggNOG" id="KOG3510">
    <property type="taxonomic scope" value="Eukaryota"/>
</dbReference>
<dbReference type="PROSITE" id="PS50835">
    <property type="entry name" value="IG_LIKE"/>
    <property type="match status" value="1"/>
</dbReference>